<feature type="compositionally biased region" description="Gly residues" evidence="1">
    <location>
        <begin position="79"/>
        <end position="88"/>
    </location>
</feature>
<feature type="non-terminal residue" evidence="2">
    <location>
        <position position="1"/>
    </location>
</feature>
<feature type="non-terminal residue" evidence="2">
    <location>
        <position position="88"/>
    </location>
</feature>
<feature type="compositionally biased region" description="Basic residues" evidence="1">
    <location>
        <begin position="15"/>
        <end position="31"/>
    </location>
</feature>
<evidence type="ECO:0000256" key="1">
    <source>
        <dbReference type="SAM" id="MobiDB-lite"/>
    </source>
</evidence>
<sequence>ADHDHRPPERPLLHLGRRRAAGHHPRPRRQPRGVEARQGDRALPVRRVGEQAVLRRHALAHRLQGRRGGAPGVRRVDGPGAGTGAAGL</sequence>
<dbReference type="EMBL" id="CADCTU010000742">
    <property type="protein sequence ID" value="CAA9349060.1"/>
    <property type="molecule type" value="Genomic_DNA"/>
</dbReference>
<proteinExistence type="predicted"/>
<dbReference type="AlphaFoldDB" id="A0A6J4M436"/>
<name>A0A6J4M436_9BACT</name>
<reference evidence="2" key="1">
    <citation type="submission" date="2020-02" db="EMBL/GenBank/DDBJ databases">
        <authorList>
            <person name="Meier V. D."/>
        </authorList>
    </citation>
    <scope>NUCLEOTIDE SEQUENCE</scope>
    <source>
        <strain evidence="2">AVDCRST_MAG11</strain>
    </source>
</reference>
<accession>A0A6J4M436</accession>
<organism evidence="2">
    <name type="scientific">uncultured Gemmatimonadaceae bacterium</name>
    <dbReference type="NCBI Taxonomy" id="246130"/>
    <lineage>
        <taxon>Bacteria</taxon>
        <taxon>Pseudomonadati</taxon>
        <taxon>Gemmatimonadota</taxon>
        <taxon>Gemmatimonadia</taxon>
        <taxon>Gemmatimonadales</taxon>
        <taxon>Gemmatimonadaceae</taxon>
        <taxon>environmental samples</taxon>
    </lineage>
</organism>
<feature type="compositionally biased region" description="Basic and acidic residues" evidence="1">
    <location>
        <begin position="1"/>
        <end position="12"/>
    </location>
</feature>
<protein>
    <submittedName>
        <fullName evidence="2">Uncharacterized protein</fullName>
    </submittedName>
</protein>
<feature type="region of interest" description="Disordered" evidence="1">
    <location>
        <begin position="62"/>
        <end position="88"/>
    </location>
</feature>
<evidence type="ECO:0000313" key="2">
    <source>
        <dbReference type="EMBL" id="CAA9349060.1"/>
    </source>
</evidence>
<feature type="region of interest" description="Disordered" evidence="1">
    <location>
        <begin position="1"/>
        <end position="47"/>
    </location>
</feature>
<gene>
    <name evidence="2" type="ORF">AVDCRST_MAG11-3413</name>
</gene>